<dbReference type="EMBL" id="JAYKXN010000008">
    <property type="protein sequence ID" value="KAK7264731.1"/>
    <property type="molecule type" value="Genomic_DNA"/>
</dbReference>
<organism evidence="1 2">
    <name type="scientific">Clitoria ternatea</name>
    <name type="common">Butterfly pea</name>
    <dbReference type="NCBI Taxonomy" id="43366"/>
    <lineage>
        <taxon>Eukaryota</taxon>
        <taxon>Viridiplantae</taxon>
        <taxon>Streptophyta</taxon>
        <taxon>Embryophyta</taxon>
        <taxon>Tracheophyta</taxon>
        <taxon>Spermatophyta</taxon>
        <taxon>Magnoliopsida</taxon>
        <taxon>eudicotyledons</taxon>
        <taxon>Gunneridae</taxon>
        <taxon>Pentapetalae</taxon>
        <taxon>rosids</taxon>
        <taxon>fabids</taxon>
        <taxon>Fabales</taxon>
        <taxon>Fabaceae</taxon>
        <taxon>Papilionoideae</taxon>
        <taxon>50 kb inversion clade</taxon>
        <taxon>NPAAA clade</taxon>
        <taxon>indigoferoid/millettioid clade</taxon>
        <taxon>Phaseoleae</taxon>
        <taxon>Clitoria</taxon>
    </lineage>
</organism>
<name>A0AAN9I9C7_CLITE</name>
<sequence length="78" mass="8843">MPSAILSLMSFIFYDGIRGLKSNDLEEADVATPFSTTAAHCHLSSPFFSSFLFNHHLSKKTRKTGEEFRSTQNWCLQI</sequence>
<dbReference type="Proteomes" id="UP001359559">
    <property type="component" value="Unassembled WGS sequence"/>
</dbReference>
<accession>A0AAN9I9C7</accession>
<gene>
    <name evidence="1" type="ORF">RJT34_32341</name>
</gene>
<evidence type="ECO:0000313" key="2">
    <source>
        <dbReference type="Proteomes" id="UP001359559"/>
    </source>
</evidence>
<reference evidence="1 2" key="1">
    <citation type="submission" date="2024-01" db="EMBL/GenBank/DDBJ databases">
        <title>The genomes of 5 underutilized Papilionoideae crops provide insights into root nodulation and disease resistance.</title>
        <authorList>
            <person name="Yuan L."/>
        </authorList>
    </citation>
    <scope>NUCLEOTIDE SEQUENCE [LARGE SCALE GENOMIC DNA]</scope>
    <source>
        <strain evidence="1">LY-2023</strain>
        <tissue evidence="1">Leaf</tissue>
    </source>
</reference>
<evidence type="ECO:0000313" key="1">
    <source>
        <dbReference type="EMBL" id="KAK7264731.1"/>
    </source>
</evidence>
<keyword evidence="2" id="KW-1185">Reference proteome</keyword>
<comment type="caution">
    <text evidence="1">The sequence shown here is derived from an EMBL/GenBank/DDBJ whole genome shotgun (WGS) entry which is preliminary data.</text>
</comment>
<protein>
    <submittedName>
        <fullName evidence="1">Uncharacterized protein</fullName>
    </submittedName>
</protein>
<proteinExistence type="predicted"/>
<dbReference type="AlphaFoldDB" id="A0AAN9I9C7"/>